<dbReference type="InterPro" id="IPR041489">
    <property type="entry name" value="PDZ_6"/>
</dbReference>
<dbReference type="AlphaFoldDB" id="F3L693"/>
<dbReference type="eggNOG" id="COG0265">
    <property type="taxonomic scope" value="Bacteria"/>
</dbReference>
<sequence>MQRILSQWLWPSIAGLAIALLVLEYTGWRSNSPQPAERMTSYATAVATATPSVVNIYTAKVVNEAPSQRNNRFNQLNRGSNQQRVERSLGSGVILSEDGIILTNRHVIAGADAIQVLLNDNRNARAEILGADPATDLAVLKIDLDHLSPAIIGDSNAARVGDVVLAIGNPLGFGSSVTQGIISALGRYGFQGGAYYEDYIQTDATIHMGNSGGALINTKGELLGINSLIYTGGNTANASAGIGISLAVPINLATFVAQDLIDYGQVIRGWMGVSVQPFIPDTSQPNVGALLVTQTVANGPADRAGIKPGDIITAINDEPVTDGRIAMHRIALLRPGDIISVTLVDESDNTQNLNVVLGSLQQAPQS</sequence>
<dbReference type="GO" id="GO:0006508">
    <property type="term" value="P:proteolysis"/>
    <property type="evidence" value="ECO:0007669"/>
    <property type="project" value="UniProtKB-KW"/>
</dbReference>
<evidence type="ECO:0000256" key="2">
    <source>
        <dbReference type="ARBA" id="ARBA00022801"/>
    </source>
</evidence>
<dbReference type="PROSITE" id="PS50106">
    <property type="entry name" value="PDZ"/>
    <property type="match status" value="1"/>
</dbReference>
<dbReference type="Gene3D" id="2.30.42.10">
    <property type="match status" value="1"/>
</dbReference>
<comment type="caution">
    <text evidence="3">The sequence shown here is derived from an EMBL/GenBank/DDBJ whole genome shotgun (WGS) entry which is preliminary data.</text>
</comment>
<evidence type="ECO:0000313" key="4">
    <source>
        <dbReference type="Proteomes" id="UP000005615"/>
    </source>
</evidence>
<dbReference type="OrthoDB" id="9758917at2"/>
<dbReference type="InterPro" id="IPR036034">
    <property type="entry name" value="PDZ_sf"/>
</dbReference>
<proteinExistence type="predicted"/>
<dbReference type="PANTHER" id="PTHR43343">
    <property type="entry name" value="PEPTIDASE S12"/>
    <property type="match status" value="1"/>
</dbReference>
<dbReference type="RefSeq" id="WP_009577407.1">
    <property type="nucleotide sequence ID" value="NZ_AEIG01000171.1"/>
</dbReference>
<keyword evidence="4" id="KW-1185">Reference proteome</keyword>
<reference evidence="3 4" key="1">
    <citation type="journal article" date="2011" name="J. Bacteriol.">
        <title>Genome sequence of strain IMCC3088, a proteorhodopsin-containing marine bacterium belonging to the OM60/NOR5 clade.</title>
        <authorList>
            <person name="Jang Y."/>
            <person name="Oh H.M."/>
            <person name="Kang I."/>
            <person name="Lee K."/>
            <person name="Yang S.J."/>
            <person name="Cho J.C."/>
        </authorList>
    </citation>
    <scope>NUCLEOTIDE SEQUENCE [LARGE SCALE GENOMIC DNA]</scope>
    <source>
        <strain evidence="3 4">IMCC3088</strain>
    </source>
</reference>
<dbReference type="PRINTS" id="PR00834">
    <property type="entry name" value="PROTEASES2C"/>
</dbReference>
<dbReference type="InterPro" id="IPR009003">
    <property type="entry name" value="Peptidase_S1_PA"/>
</dbReference>
<evidence type="ECO:0000256" key="1">
    <source>
        <dbReference type="ARBA" id="ARBA00022670"/>
    </source>
</evidence>
<dbReference type="SMART" id="SM00228">
    <property type="entry name" value="PDZ"/>
    <property type="match status" value="1"/>
</dbReference>
<dbReference type="MEROPS" id="S01.477"/>
<dbReference type="InterPro" id="IPR001940">
    <property type="entry name" value="Peptidase_S1C"/>
</dbReference>
<dbReference type="InterPro" id="IPR001478">
    <property type="entry name" value="PDZ"/>
</dbReference>
<accession>F3L693</accession>
<dbReference type="EMBL" id="AEIG01000171">
    <property type="protein sequence ID" value="EGG28162.1"/>
    <property type="molecule type" value="Genomic_DNA"/>
</dbReference>
<dbReference type="PANTHER" id="PTHR43343:SF3">
    <property type="entry name" value="PROTEASE DO-LIKE 8, CHLOROPLASTIC"/>
    <property type="match status" value="1"/>
</dbReference>
<dbReference type="SUPFAM" id="SSF50156">
    <property type="entry name" value="PDZ domain-like"/>
    <property type="match status" value="1"/>
</dbReference>
<name>F3L693_9GAMM</name>
<dbReference type="GO" id="GO:0004252">
    <property type="term" value="F:serine-type endopeptidase activity"/>
    <property type="evidence" value="ECO:0007669"/>
    <property type="project" value="InterPro"/>
</dbReference>
<protein>
    <submittedName>
        <fullName evidence="3">Outer membrane stress sensor protease DegS</fullName>
    </submittedName>
</protein>
<dbReference type="InterPro" id="IPR051201">
    <property type="entry name" value="Chloro_Bact_Ser_Proteases"/>
</dbReference>
<organism evidence="3 4">
    <name type="scientific">Aequoribacter fuscus</name>
    <dbReference type="NCBI Taxonomy" id="2518989"/>
    <lineage>
        <taxon>Bacteria</taxon>
        <taxon>Pseudomonadati</taxon>
        <taxon>Pseudomonadota</taxon>
        <taxon>Gammaproteobacteria</taxon>
        <taxon>Cellvibrionales</taxon>
        <taxon>Halieaceae</taxon>
        <taxon>Aequoribacter</taxon>
    </lineage>
</organism>
<dbReference type="SUPFAM" id="SSF50494">
    <property type="entry name" value="Trypsin-like serine proteases"/>
    <property type="match status" value="1"/>
</dbReference>
<gene>
    <name evidence="3" type="ORF">IMCC3088_918</name>
</gene>
<keyword evidence="1 3" id="KW-0645">Protease</keyword>
<dbReference type="Pfam" id="PF17820">
    <property type="entry name" value="PDZ_6"/>
    <property type="match status" value="1"/>
</dbReference>
<evidence type="ECO:0000313" key="3">
    <source>
        <dbReference type="EMBL" id="EGG28162.1"/>
    </source>
</evidence>
<keyword evidence="2" id="KW-0378">Hydrolase</keyword>
<dbReference type="STRING" id="2518989.IMCC3088_918"/>
<dbReference type="Gene3D" id="2.40.10.120">
    <property type="match status" value="1"/>
</dbReference>
<dbReference type="Pfam" id="PF13365">
    <property type="entry name" value="Trypsin_2"/>
    <property type="match status" value="1"/>
</dbReference>
<dbReference type="Proteomes" id="UP000005615">
    <property type="component" value="Unassembled WGS sequence"/>
</dbReference>